<feature type="chain" id="PRO_5040761522" evidence="1">
    <location>
        <begin position="19"/>
        <end position="177"/>
    </location>
</feature>
<feature type="signal peptide" evidence="1">
    <location>
        <begin position="1"/>
        <end position="18"/>
    </location>
</feature>
<sequence length="177" mass="19206">MFAAFFIAAALAAQPAEPADCAALFAQRFPADLALSYEAFDQTQDSGFRVLAARRCDREAADLIVEYIVANKAEQRSLRWHVAQLRATHGDAPRAIAYARSVLVDKEDFAASPLRWNDYVLATIAFLERDRAALVRHRDKVAEGAAAHAGNALNLKLLDKLVAGFGSSYAQATAAPD</sequence>
<dbReference type="AlphaFoldDB" id="A0A9X3YPX0"/>
<reference evidence="2" key="1">
    <citation type="submission" date="2023-02" db="EMBL/GenBank/DDBJ databases">
        <title>Tahibacter soli sp. nov. isolated from soil.</title>
        <authorList>
            <person name="Baek J.H."/>
            <person name="Lee J.K."/>
            <person name="Choi D.G."/>
            <person name="Jeon C.O."/>
        </authorList>
    </citation>
    <scope>NUCLEOTIDE SEQUENCE</scope>
    <source>
        <strain evidence="2">BL</strain>
    </source>
</reference>
<comment type="caution">
    <text evidence="2">The sequence shown here is derived from an EMBL/GenBank/DDBJ whole genome shotgun (WGS) entry which is preliminary data.</text>
</comment>
<name>A0A9X3YPX0_9GAMM</name>
<dbReference type="Proteomes" id="UP001139971">
    <property type="component" value="Unassembled WGS sequence"/>
</dbReference>
<organism evidence="2 3">
    <name type="scientific">Tahibacter soli</name>
    <dbReference type="NCBI Taxonomy" id="2983605"/>
    <lineage>
        <taxon>Bacteria</taxon>
        <taxon>Pseudomonadati</taxon>
        <taxon>Pseudomonadota</taxon>
        <taxon>Gammaproteobacteria</taxon>
        <taxon>Lysobacterales</taxon>
        <taxon>Rhodanobacteraceae</taxon>
        <taxon>Tahibacter</taxon>
    </lineage>
</organism>
<gene>
    <name evidence="2" type="ORF">OD750_022435</name>
</gene>
<dbReference type="EMBL" id="JAOVZO020000020">
    <property type="protein sequence ID" value="MDC8015305.1"/>
    <property type="molecule type" value="Genomic_DNA"/>
</dbReference>
<dbReference type="RefSeq" id="WP_263544317.1">
    <property type="nucleotide sequence ID" value="NZ_JAOVZO020000020.1"/>
</dbReference>
<evidence type="ECO:0000313" key="2">
    <source>
        <dbReference type="EMBL" id="MDC8015305.1"/>
    </source>
</evidence>
<evidence type="ECO:0000256" key="1">
    <source>
        <dbReference type="SAM" id="SignalP"/>
    </source>
</evidence>
<proteinExistence type="predicted"/>
<keyword evidence="3" id="KW-1185">Reference proteome</keyword>
<evidence type="ECO:0000313" key="3">
    <source>
        <dbReference type="Proteomes" id="UP001139971"/>
    </source>
</evidence>
<protein>
    <submittedName>
        <fullName evidence="2">Uncharacterized protein</fullName>
    </submittedName>
</protein>
<accession>A0A9X3YPX0</accession>
<keyword evidence="1" id="KW-0732">Signal</keyword>